<gene>
    <name evidence="1" type="ORF">Q2T41_17445</name>
</gene>
<evidence type="ECO:0000313" key="1">
    <source>
        <dbReference type="EMBL" id="MDO1514441.1"/>
    </source>
</evidence>
<accession>A0ABT8RWV8</accession>
<reference evidence="1" key="1">
    <citation type="journal article" date="2014" name="Int. J. Syst. Evol. Microbiol.">
        <title>Complete genome of a new Firmicutes species belonging to the dominant human colonic microbiota ('Ruminococcus bicirculans') reveals two chromosomes and a selective capacity to utilize plant glucans.</title>
        <authorList>
            <consortium name="NISC Comparative Sequencing Program"/>
            <person name="Wegmann U."/>
            <person name="Louis P."/>
            <person name="Goesmann A."/>
            <person name="Henrissat B."/>
            <person name="Duncan S.H."/>
            <person name="Flint H.J."/>
        </authorList>
    </citation>
    <scope>NUCLEOTIDE SEQUENCE</scope>
    <source>
        <strain evidence="1">CECT 8869</strain>
    </source>
</reference>
<evidence type="ECO:0000313" key="2">
    <source>
        <dbReference type="Proteomes" id="UP001168579"/>
    </source>
</evidence>
<dbReference type="Pfam" id="PF11236">
    <property type="entry name" value="DUF3037"/>
    <property type="match status" value="1"/>
</dbReference>
<name>A0ABT8RWV8_9FLAO</name>
<reference evidence="1" key="2">
    <citation type="submission" date="2023-06" db="EMBL/GenBank/DDBJ databases">
        <authorList>
            <person name="Lucena T."/>
            <person name="Sun Q."/>
        </authorList>
    </citation>
    <scope>NUCLEOTIDE SEQUENCE</scope>
    <source>
        <strain evidence="1">CECT 8869</strain>
    </source>
</reference>
<dbReference type="RefSeq" id="WP_089261450.1">
    <property type="nucleotide sequence ID" value="NZ_JAUKUC010000001.1"/>
</dbReference>
<proteinExistence type="predicted"/>
<dbReference type="EMBL" id="JAUKUC010000001">
    <property type="protein sequence ID" value="MDO1514441.1"/>
    <property type="molecule type" value="Genomic_DNA"/>
</dbReference>
<sequence length="127" mass="14746">MQDRYLFKYAIIRIVPKVEREEFFNVGVILYCKRLKFLDIKYYIDTNKLKVFSPELEPSLINTYLEGWKLICDGNASGGAIGKLDLTDRFGWLTACRSTIIQSSTTRSGLSVDPIKELEYIFKEYVL</sequence>
<keyword evidence="2" id="KW-1185">Reference proteome</keyword>
<dbReference type="Proteomes" id="UP001168579">
    <property type="component" value="Unassembled WGS sequence"/>
</dbReference>
<comment type="caution">
    <text evidence="1">The sequence shown here is derived from an EMBL/GenBank/DDBJ whole genome shotgun (WGS) entry which is preliminary data.</text>
</comment>
<organism evidence="1 2">
    <name type="scientific">Maribacter confluentis</name>
    <dbReference type="NCBI Taxonomy" id="1656093"/>
    <lineage>
        <taxon>Bacteria</taxon>
        <taxon>Pseudomonadati</taxon>
        <taxon>Bacteroidota</taxon>
        <taxon>Flavobacteriia</taxon>
        <taxon>Flavobacteriales</taxon>
        <taxon>Flavobacteriaceae</taxon>
        <taxon>Maribacter</taxon>
    </lineage>
</organism>
<dbReference type="InterPro" id="IPR021398">
    <property type="entry name" value="DUF3037"/>
</dbReference>
<protein>
    <submittedName>
        <fullName evidence="1">DUF3037 domain-containing protein</fullName>
    </submittedName>
</protein>